<dbReference type="InterPro" id="IPR002938">
    <property type="entry name" value="FAD-bd"/>
</dbReference>
<dbReference type="PANTHER" id="PTHR13789">
    <property type="entry name" value="MONOOXYGENASE"/>
    <property type="match status" value="1"/>
</dbReference>
<dbReference type="Gene3D" id="3.50.50.60">
    <property type="entry name" value="FAD/NAD(P)-binding domain"/>
    <property type="match status" value="1"/>
</dbReference>
<organism evidence="7 8">
    <name type="scientific">Physocladia obscura</name>
    <dbReference type="NCBI Taxonomy" id="109957"/>
    <lineage>
        <taxon>Eukaryota</taxon>
        <taxon>Fungi</taxon>
        <taxon>Fungi incertae sedis</taxon>
        <taxon>Chytridiomycota</taxon>
        <taxon>Chytridiomycota incertae sedis</taxon>
        <taxon>Chytridiomycetes</taxon>
        <taxon>Chytridiales</taxon>
        <taxon>Chytriomycetaceae</taxon>
        <taxon>Physocladia</taxon>
    </lineage>
</organism>
<keyword evidence="8" id="KW-1185">Reference proteome</keyword>
<keyword evidence="4" id="KW-0560">Oxidoreductase</keyword>
<evidence type="ECO:0000256" key="4">
    <source>
        <dbReference type="ARBA" id="ARBA00023002"/>
    </source>
</evidence>
<gene>
    <name evidence="7" type="ORF">HK100_009967</name>
</gene>
<dbReference type="EMBL" id="JADGJH010005306">
    <property type="protein sequence ID" value="KAJ3081133.1"/>
    <property type="molecule type" value="Genomic_DNA"/>
</dbReference>
<dbReference type="PANTHER" id="PTHR13789:SF309">
    <property type="entry name" value="PUTATIVE (AFU_ORTHOLOGUE AFUA_6G14510)-RELATED"/>
    <property type="match status" value="1"/>
</dbReference>
<evidence type="ECO:0000256" key="1">
    <source>
        <dbReference type="ARBA" id="ARBA00007992"/>
    </source>
</evidence>
<evidence type="ECO:0000256" key="3">
    <source>
        <dbReference type="ARBA" id="ARBA00022827"/>
    </source>
</evidence>
<reference evidence="7" key="1">
    <citation type="submission" date="2020-05" db="EMBL/GenBank/DDBJ databases">
        <title>Phylogenomic resolution of chytrid fungi.</title>
        <authorList>
            <person name="Stajich J.E."/>
            <person name="Amses K."/>
            <person name="Simmons R."/>
            <person name="Seto K."/>
            <person name="Myers J."/>
            <person name="Bonds A."/>
            <person name="Quandt C.A."/>
            <person name="Barry K."/>
            <person name="Liu P."/>
            <person name="Grigoriev I."/>
            <person name="Longcore J.E."/>
            <person name="James T.Y."/>
        </authorList>
    </citation>
    <scope>NUCLEOTIDE SEQUENCE</scope>
    <source>
        <strain evidence="7">JEL0513</strain>
    </source>
</reference>
<dbReference type="Proteomes" id="UP001211907">
    <property type="component" value="Unassembled WGS sequence"/>
</dbReference>
<evidence type="ECO:0000256" key="5">
    <source>
        <dbReference type="ARBA" id="ARBA00023033"/>
    </source>
</evidence>
<name>A0AAD5X753_9FUNG</name>
<evidence type="ECO:0000256" key="2">
    <source>
        <dbReference type="ARBA" id="ARBA00022630"/>
    </source>
</evidence>
<keyword evidence="2" id="KW-0285">Flavoprotein</keyword>
<evidence type="ECO:0000313" key="8">
    <source>
        <dbReference type="Proteomes" id="UP001211907"/>
    </source>
</evidence>
<feature type="domain" description="FAD-binding" evidence="6">
    <location>
        <begin position="2"/>
        <end position="230"/>
    </location>
</feature>
<dbReference type="AlphaFoldDB" id="A0AAD5X753"/>
<keyword evidence="3" id="KW-0274">FAD</keyword>
<comment type="caution">
    <text evidence="7">The sequence shown here is derived from an EMBL/GenBank/DDBJ whole genome shotgun (WGS) entry which is preliminary data.</text>
</comment>
<dbReference type="Pfam" id="PF01494">
    <property type="entry name" value="FAD_binding_3"/>
    <property type="match status" value="2"/>
</dbReference>
<evidence type="ECO:0000259" key="6">
    <source>
        <dbReference type="Pfam" id="PF01494"/>
    </source>
</evidence>
<proteinExistence type="inferred from homology"/>
<dbReference type="PRINTS" id="PR00420">
    <property type="entry name" value="RNGMNOXGNASE"/>
</dbReference>
<protein>
    <recommendedName>
        <fullName evidence="6">FAD-binding domain-containing protein</fullName>
    </recommendedName>
</protein>
<dbReference type="GO" id="GO:0004497">
    <property type="term" value="F:monooxygenase activity"/>
    <property type="evidence" value="ECO:0007669"/>
    <property type="project" value="UniProtKB-KW"/>
</dbReference>
<sequence length="469" mass="49616">MKIIIIGAGTAGPVLAIGLKRAGHEVAIYDKFDLLKAAETKSAVWFNETGGAVGVAANGVRILRDVGVLDEVLNDSIPIRNATFHKIDGSSPITQFGSPDADPGAQIWRVALHRIVMHKCQQEGIKAYVGKKLVAIENDENGVTCQFEDGTSATGDLVVGADGTHSATRRLVFGDDKKATPAGEVGWVGVTPLDTTTTAATTDKAAAATTDKAAAAPGLGLLAANDPHLDVKVPQTLFIDRRRNASVMVCRTRANQVCWTVSTVPPTPATADPEWRPAPDLPGESARLAAEVEAWGAPAHVTRLIRGAASVAPFAVYEIADLASFGSAARRVVLVADAAHAMRPNLGVGLSMGLEDAGVLYELLAAFPAAAQLPIVLRAYDQLRMKRTQSIAAQARKVSQMGHSSSDFAAAFAHMTMRAVFFLMKFVDLYGPIANYDFKAETAKLVAELKKTSVKENPADSKETVTVEN</sequence>
<dbReference type="GO" id="GO:0071949">
    <property type="term" value="F:FAD binding"/>
    <property type="evidence" value="ECO:0007669"/>
    <property type="project" value="InterPro"/>
</dbReference>
<dbReference type="InterPro" id="IPR036188">
    <property type="entry name" value="FAD/NAD-bd_sf"/>
</dbReference>
<dbReference type="InterPro" id="IPR050493">
    <property type="entry name" value="FAD-dep_Monooxygenase_BioMet"/>
</dbReference>
<feature type="domain" description="FAD-binding" evidence="6">
    <location>
        <begin position="331"/>
        <end position="393"/>
    </location>
</feature>
<dbReference type="SUPFAM" id="SSF51905">
    <property type="entry name" value="FAD/NAD(P)-binding domain"/>
    <property type="match status" value="1"/>
</dbReference>
<comment type="similarity">
    <text evidence="1">Belongs to the paxM FAD-dependent monooxygenase family.</text>
</comment>
<evidence type="ECO:0000313" key="7">
    <source>
        <dbReference type="EMBL" id="KAJ3081133.1"/>
    </source>
</evidence>
<accession>A0AAD5X753</accession>
<keyword evidence="5" id="KW-0503">Monooxygenase</keyword>